<evidence type="ECO:0000256" key="1">
    <source>
        <dbReference type="SAM" id="Phobius"/>
    </source>
</evidence>
<keyword evidence="1" id="KW-0812">Transmembrane</keyword>
<proteinExistence type="predicted"/>
<evidence type="ECO:0000313" key="2">
    <source>
        <dbReference type="EMBL" id="PPU44367.1"/>
    </source>
</evidence>
<accession>A0A2S7BGH2</accession>
<organism evidence="2 3">
    <name type="scientific">Xanthomonas dyei</name>
    <dbReference type="NCBI Taxonomy" id="743699"/>
    <lineage>
        <taxon>Bacteria</taxon>
        <taxon>Pseudomonadati</taxon>
        <taxon>Pseudomonadota</taxon>
        <taxon>Gammaproteobacteria</taxon>
        <taxon>Lysobacterales</taxon>
        <taxon>Lysobacteraceae</taxon>
        <taxon>Xanthomonas</taxon>
    </lineage>
</organism>
<dbReference type="EMBL" id="MDEE01000086">
    <property type="protein sequence ID" value="PPU44367.1"/>
    <property type="molecule type" value="Genomic_DNA"/>
</dbReference>
<reference evidence="2 3" key="1">
    <citation type="submission" date="2016-08" db="EMBL/GenBank/DDBJ databases">
        <authorList>
            <person name="Seilhamer J.J."/>
        </authorList>
    </citation>
    <scope>NUCLEOTIDE SEQUENCE [LARGE SCALE GENOMIC DNA]</scope>
    <source>
        <strain evidence="2 3">CFBP7245</strain>
    </source>
</reference>
<evidence type="ECO:0000313" key="3">
    <source>
        <dbReference type="Proteomes" id="UP000238908"/>
    </source>
</evidence>
<gene>
    <name evidence="2" type="ORF">XdyCFBP7245_22980</name>
</gene>
<dbReference type="RefSeq" id="WP_158255535.1">
    <property type="nucleotide sequence ID" value="NZ_JBHLXZ010000093.1"/>
</dbReference>
<protein>
    <submittedName>
        <fullName evidence="2">Uncharacterized protein</fullName>
    </submittedName>
</protein>
<sequence length="75" mass="8075">MSDRRDQAKSQVRSQCHELFRGSLTLGGAQADPMVLCLGMAAGVLLLAGLGRAAFRSGYGLMDQVLDPKQDQPRN</sequence>
<name>A0A2S7BGH2_9XANT</name>
<dbReference type="Proteomes" id="UP000238908">
    <property type="component" value="Unassembled WGS sequence"/>
</dbReference>
<feature type="transmembrane region" description="Helical" evidence="1">
    <location>
        <begin position="33"/>
        <end position="55"/>
    </location>
</feature>
<keyword evidence="1" id="KW-1133">Transmembrane helix</keyword>
<dbReference type="AlphaFoldDB" id="A0A2S7BGH2"/>
<comment type="caution">
    <text evidence="2">The sequence shown here is derived from an EMBL/GenBank/DDBJ whole genome shotgun (WGS) entry which is preliminary data.</text>
</comment>
<keyword evidence="1" id="KW-0472">Membrane</keyword>